<dbReference type="Gene3D" id="1.25.40.10">
    <property type="entry name" value="Tetratricopeptide repeat domain"/>
    <property type="match status" value="2"/>
</dbReference>
<feature type="transmembrane region" description="Helical" evidence="3">
    <location>
        <begin position="185"/>
        <end position="203"/>
    </location>
</feature>
<keyword evidence="3" id="KW-1133">Transmembrane helix</keyword>
<name>A0A4U6D216_9BACT</name>
<accession>A0A4U6D216</accession>
<dbReference type="PANTHER" id="PTHR44858:SF1">
    <property type="entry name" value="UDP-N-ACETYLGLUCOSAMINE--PEPTIDE N-ACETYLGLUCOSAMINYLTRANSFERASE SPINDLY-RELATED"/>
    <property type="match status" value="1"/>
</dbReference>
<keyword evidence="3" id="KW-0472">Membrane</keyword>
<keyword evidence="5" id="KW-1185">Reference proteome</keyword>
<reference evidence="4 5" key="1">
    <citation type="submission" date="2019-05" db="EMBL/GenBank/DDBJ databases">
        <title>Dyadobacter AR-3-8 sp. nov., isolated from arctic soil.</title>
        <authorList>
            <person name="Chaudhary D.K."/>
        </authorList>
    </citation>
    <scope>NUCLEOTIDE SEQUENCE [LARGE SCALE GENOMIC DNA]</scope>
    <source>
        <strain evidence="4 5">AR-3-8</strain>
    </source>
</reference>
<dbReference type="SMART" id="SM00028">
    <property type="entry name" value="TPR"/>
    <property type="match status" value="2"/>
</dbReference>
<keyword evidence="3" id="KW-0812">Transmembrane</keyword>
<organism evidence="4 5">
    <name type="scientific">Dyadobacter frigoris</name>
    <dbReference type="NCBI Taxonomy" id="2576211"/>
    <lineage>
        <taxon>Bacteria</taxon>
        <taxon>Pseudomonadati</taxon>
        <taxon>Bacteroidota</taxon>
        <taxon>Cytophagia</taxon>
        <taxon>Cytophagales</taxon>
        <taxon>Spirosomataceae</taxon>
        <taxon>Dyadobacter</taxon>
    </lineage>
</organism>
<dbReference type="PANTHER" id="PTHR44858">
    <property type="entry name" value="TETRATRICOPEPTIDE REPEAT PROTEIN 6"/>
    <property type="match status" value="1"/>
</dbReference>
<sequence length="290" mass="32413">MLELLVVLSLIGYIYYLRNYADLRSKSEREAAGLQEGINLYNESQTEKAFEYFDQKIKAKPKSSVAYLYRALCYKKSGNVAAAKNDLITGLSYDGTLSSLHLEKGKIEFESQLLRDALESFDKAVLYDGDEHEATYHWRGLANQALGRDVEAQKDFWKESDILKQKLTTKPVVTKPKDPFIDKRLAINSVLIIATSILVIVIIKKSEGIHLPFLLAVFSAISIGIVEPVKGWILAIFQCILLVAGYFLFTDLPQNAGRQEVESFSLYGSCVLTFAGSFIGAFLKRAFIAG</sequence>
<comment type="caution">
    <text evidence="4">The sequence shown here is derived from an EMBL/GenBank/DDBJ whole genome shotgun (WGS) entry which is preliminary data.</text>
</comment>
<dbReference type="InterPro" id="IPR050498">
    <property type="entry name" value="Ycf3"/>
</dbReference>
<dbReference type="InterPro" id="IPR011990">
    <property type="entry name" value="TPR-like_helical_dom_sf"/>
</dbReference>
<evidence type="ECO:0000256" key="2">
    <source>
        <dbReference type="ARBA" id="ARBA00022803"/>
    </source>
</evidence>
<evidence type="ECO:0000313" key="4">
    <source>
        <dbReference type="EMBL" id="TKT90315.1"/>
    </source>
</evidence>
<keyword evidence="2" id="KW-0802">TPR repeat</keyword>
<keyword evidence="1" id="KW-0677">Repeat</keyword>
<evidence type="ECO:0000256" key="3">
    <source>
        <dbReference type="SAM" id="Phobius"/>
    </source>
</evidence>
<feature type="transmembrane region" description="Helical" evidence="3">
    <location>
        <begin position="209"/>
        <end position="226"/>
    </location>
</feature>
<evidence type="ECO:0000256" key="1">
    <source>
        <dbReference type="ARBA" id="ARBA00022737"/>
    </source>
</evidence>
<dbReference type="InterPro" id="IPR019734">
    <property type="entry name" value="TPR_rpt"/>
</dbReference>
<dbReference type="SUPFAM" id="SSF48452">
    <property type="entry name" value="TPR-like"/>
    <property type="match status" value="1"/>
</dbReference>
<gene>
    <name evidence="4" type="ORF">FDK13_21500</name>
</gene>
<protein>
    <submittedName>
        <fullName evidence="4">Uncharacterized protein</fullName>
    </submittedName>
</protein>
<evidence type="ECO:0000313" key="5">
    <source>
        <dbReference type="Proteomes" id="UP000304900"/>
    </source>
</evidence>
<feature type="transmembrane region" description="Helical" evidence="3">
    <location>
        <begin position="231"/>
        <end position="249"/>
    </location>
</feature>
<dbReference type="OrthoDB" id="935503at2"/>
<dbReference type="Proteomes" id="UP000304900">
    <property type="component" value="Unassembled WGS sequence"/>
</dbReference>
<proteinExistence type="predicted"/>
<feature type="transmembrane region" description="Helical" evidence="3">
    <location>
        <begin position="264"/>
        <end position="283"/>
    </location>
</feature>
<dbReference type="EMBL" id="SZVO01000010">
    <property type="protein sequence ID" value="TKT90315.1"/>
    <property type="molecule type" value="Genomic_DNA"/>
</dbReference>
<dbReference type="AlphaFoldDB" id="A0A4U6D216"/>
<dbReference type="RefSeq" id="WP_137342078.1">
    <property type="nucleotide sequence ID" value="NZ_SZVO01000010.1"/>
</dbReference>